<dbReference type="EMBL" id="LT629754">
    <property type="protein sequence ID" value="SDT15910.1"/>
    <property type="molecule type" value="Genomic_DNA"/>
</dbReference>
<name>A0ABY0UT93_9FLAO</name>
<proteinExistence type="predicted"/>
<reference evidence="1 2" key="1">
    <citation type="submission" date="2016-10" db="EMBL/GenBank/DDBJ databases">
        <authorList>
            <person name="Varghese N."/>
            <person name="Submissions S."/>
        </authorList>
    </citation>
    <scope>NUCLEOTIDE SEQUENCE [LARGE SCALE GENOMIC DNA]</scope>
    <source>
        <strain evidence="1 2">MAR_2009_60</strain>
    </source>
</reference>
<dbReference type="GeneID" id="90593209"/>
<organism evidence="1 2">
    <name type="scientific">Maribacter dokdonensis</name>
    <dbReference type="NCBI Taxonomy" id="320912"/>
    <lineage>
        <taxon>Bacteria</taxon>
        <taxon>Pseudomonadati</taxon>
        <taxon>Bacteroidota</taxon>
        <taxon>Flavobacteriia</taxon>
        <taxon>Flavobacteriales</taxon>
        <taxon>Flavobacteriaceae</taxon>
        <taxon>Maribacter</taxon>
    </lineage>
</organism>
<protein>
    <submittedName>
        <fullName evidence="1">Uncharacterized protein</fullName>
    </submittedName>
</protein>
<dbReference type="RefSeq" id="WP_091607044.1">
    <property type="nucleotide sequence ID" value="NZ_LT629754.1"/>
</dbReference>
<evidence type="ECO:0000313" key="1">
    <source>
        <dbReference type="EMBL" id="SDT15910.1"/>
    </source>
</evidence>
<evidence type="ECO:0000313" key="2">
    <source>
        <dbReference type="Proteomes" id="UP000199574"/>
    </source>
</evidence>
<dbReference type="Proteomes" id="UP000199574">
    <property type="component" value="Chromosome I"/>
</dbReference>
<accession>A0ABY0UT93</accession>
<sequence length="162" mass="17558">MAITRPSINLTEKQNIRAVGNRLNEATAEDYIEIANILNQIIDAVELMTGANTTNTFYGVFTSLGLLQNQYPTAPAGSFANIDSGSGNNVQLALWDDDDNIWVLQQTTTTSTSKTYGVGDDVTNIEVTDVNGDYHIIVSGTYEGPDKDKLESYSANSISRAL</sequence>
<keyword evidence="2" id="KW-1185">Reference proteome</keyword>
<gene>
    <name evidence="1" type="ORF">SAMN05192545_2903</name>
</gene>